<sequence>MSAGGIGAGTGTSPAELPPKEEDGVPWEGPGTGAGSGRSNLTRLARFRLEDPLQGSRSRRGSSLDHLHDVRAPLPEKVGYRRLLRDSLQWTHGHFSIRGAITMYGHQVRVEPLLRTKGFFAVGAKELHRRDRRGWKKCGIKIGS</sequence>
<feature type="region of interest" description="Disordered" evidence="1">
    <location>
        <begin position="1"/>
        <end position="41"/>
    </location>
</feature>
<evidence type="ECO:0000256" key="1">
    <source>
        <dbReference type="SAM" id="MobiDB-lite"/>
    </source>
</evidence>
<proteinExistence type="predicted"/>
<protein>
    <submittedName>
        <fullName evidence="2">Uncharacterized protein</fullName>
    </submittedName>
</protein>
<keyword evidence="3" id="KW-1185">Reference proteome</keyword>
<feature type="region of interest" description="Disordered" evidence="1">
    <location>
        <begin position="49"/>
        <end position="68"/>
    </location>
</feature>
<evidence type="ECO:0000313" key="3">
    <source>
        <dbReference type="Proteomes" id="UP000887013"/>
    </source>
</evidence>
<dbReference type="EMBL" id="BMAW01084339">
    <property type="protein sequence ID" value="GFU38180.1"/>
    <property type="molecule type" value="Genomic_DNA"/>
</dbReference>
<dbReference type="Proteomes" id="UP000887013">
    <property type="component" value="Unassembled WGS sequence"/>
</dbReference>
<organism evidence="2 3">
    <name type="scientific">Nephila pilipes</name>
    <name type="common">Giant wood spider</name>
    <name type="synonym">Nephila maculata</name>
    <dbReference type="NCBI Taxonomy" id="299642"/>
    <lineage>
        <taxon>Eukaryota</taxon>
        <taxon>Metazoa</taxon>
        <taxon>Ecdysozoa</taxon>
        <taxon>Arthropoda</taxon>
        <taxon>Chelicerata</taxon>
        <taxon>Arachnida</taxon>
        <taxon>Araneae</taxon>
        <taxon>Araneomorphae</taxon>
        <taxon>Entelegynae</taxon>
        <taxon>Araneoidea</taxon>
        <taxon>Nephilidae</taxon>
        <taxon>Nephila</taxon>
    </lineage>
</organism>
<name>A0A8X6QV75_NEPPI</name>
<feature type="compositionally biased region" description="Gly residues" evidence="1">
    <location>
        <begin position="1"/>
        <end position="10"/>
    </location>
</feature>
<comment type="caution">
    <text evidence="2">The sequence shown here is derived from an EMBL/GenBank/DDBJ whole genome shotgun (WGS) entry which is preliminary data.</text>
</comment>
<reference evidence="2" key="1">
    <citation type="submission" date="2020-08" db="EMBL/GenBank/DDBJ databases">
        <title>Multicomponent nature underlies the extraordinary mechanical properties of spider dragline silk.</title>
        <authorList>
            <person name="Kono N."/>
            <person name="Nakamura H."/>
            <person name="Mori M."/>
            <person name="Yoshida Y."/>
            <person name="Ohtoshi R."/>
            <person name="Malay A.D."/>
            <person name="Moran D.A.P."/>
            <person name="Tomita M."/>
            <person name="Numata K."/>
            <person name="Arakawa K."/>
        </authorList>
    </citation>
    <scope>NUCLEOTIDE SEQUENCE</scope>
</reference>
<accession>A0A8X6QV75</accession>
<dbReference type="AlphaFoldDB" id="A0A8X6QV75"/>
<evidence type="ECO:0000313" key="2">
    <source>
        <dbReference type="EMBL" id="GFU38180.1"/>
    </source>
</evidence>
<gene>
    <name evidence="2" type="ORF">NPIL_517671</name>
</gene>